<organism evidence="2 3">
    <name type="scientific">Capsaspora owczarzaki (strain ATCC 30864)</name>
    <dbReference type="NCBI Taxonomy" id="595528"/>
    <lineage>
        <taxon>Eukaryota</taxon>
        <taxon>Filasterea</taxon>
        <taxon>Capsaspora</taxon>
    </lineage>
</organism>
<evidence type="ECO:0000313" key="2">
    <source>
        <dbReference type="EMBL" id="KJE98324.1"/>
    </source>
</evidence>
<feature type="region of interest" description="Disordered" evidence="1">
    <location>
        <begin position="32"/>
        <end position="70"/>
    </location>
</feature>
<dbReference type="InParanoid" id="A0A0D2X5S6"/>
<evidence type="ECO:0000256" key="1">
    <source>
        <dbReference type="SAM" id="MobiDB-lite"/>
    </source>
</evidence>
<accession>A0A0D2X5S6</accession>
<proteinExistence type="predicted"/>
<dbReference type="Proteomes" id="UP000008743">
    <property type="component" value="Unassembled WGS sequence"/>
</dbReference>
<dbReference type="EMBL" id="KE346387">
    <property type="protein sequence ID" value="KJE98324.1"/>
    <property type="molecule type" value="Genomic_DNA"/>
</dbReference>
<gene>
    <name evidence="2" type="ORF">CAOG_010206</name>
</gene>
<sequence length="132" mass="15019">MDRFRRNFTDYWDESTLDDDYDDEEYFKQVDEVMAGQANYEGQDESDEHSSDSDYSGSGAKLPKKAGGGGDILERQVQQLTYIDCNGTDKRSLSIEFQDEDGKALDMEDHETSAEMEASFVYVIFLSNMETG</sequence>
<evidence type="ECO:0000313" key="3">
    <source>
        <dbReference type="Proteomes" id="UP000008743"/>
    </source>
</evidence>
<dbReference type="AlphaFoldDB" id="A0A0D2X5S6"/>
<name>A0A0D2X5S6_CAPO3</name>
<keyword evidence="3" id="KW-1185">Reference proteome</keyword>
<protein>
    <submittedName>
        <fullName evidence="2">Uncharacterized protein</fullName>
    </submittedName>
</protein>
<reference evidence="3" key="1">
    <citation type="submission" date="2011-02" db="EMBL/GenBank/DDBJ databases">
        <title>The Genome Sequence of Capsaspora owczarzaki ATCC 30864.</title>
        <authorList>
            <person name="Russ C."/>
            <person name="Cuomo C."/>
            <person name="Burger G."/>
            <person name="Gray M.W."/>
            <person name="Holland P.W.H."/>
            <person name="King N."/>
            <person name="Lang F.B.F."/>
            <person name="Roger A.J."/>
            <person name="Ruiz-Trillo I."/>
            <person name="Young S.K."/>
            <person name="Zeng Q."/>
            <person name="Gargeya S."/>
            <person name="Alvarado L."/>
            <person name="Berlin A."/>
            <person name="Chapman S.B."/>
            <person name="Chen Z."/>
            <person name="Freedman E."/>
            <person name="Gellesch M."/>
            <person name="Goldberg J."/>
            <person name="Griggs A."/>
            <person name="Gujja S."/>
            <person name="Heilman E."/>
            <person name="Heiman D."/>
            <person name="Howarth C."/>
            <person name="Mehta T."/>
            <person name="Neiman D."/>
            <person name="Pearson M."/>
            <person name="Roberts A."/>
            <person name="Saif S."/>
            <person name="Shea T."/>
            <person name="Shenoy N."/>
            <person name="Sisk P."/>
            <person name="Stolte C."/>
            <person name="Sykes S."/>
            <person name="White J."/>
            <person name="Yandava C."/>
            <person name="Haas B."/>
            <person name="Nusbaum C."/>
            <person name="Birren B."/>
        </authorList>
    </citation>
    <scope>NUCLEOTIDE SEQUENCE</scope>
    <source>
        <strain evidence="3">ATCC 30864</strain>
    </source>
</reference>